<evidence type="ECO:0000313" key="3">
    <source>
        <dbReference type="Proteomes" id="UP000013988"/>
    </source>
</evidence>
<evidence type="ECO:0000256" key="1">
    <source>
        <dbReference type="SAM" id="Phobius"/>
    </source>
</evidence>
<gene>
    <name evidence="2" type="ORF">A500_06236</name>
</gene>
<keyword evidence="1" id="KW-0472">Membrane</keyword>
<dbReference type="EMBL" id="ASRV01000075">
    <property type="protein sequence ID" value="EOR27016.1"/>
    <property type="molecule type" value="Genomic_DNA"/>
</dbReference>
<dbReference type="OrthoDB" id="2567404at2"/>
<evidence type="ECO:0000313" key="2">
    <source>
        <dbReference type="EMBL" id="EOR27016.1"/>
    </source>
</evidence>
<protein>
    <submittedName>
        <fullName evidence="2">Uncharacterized protein</fullName>
    </submittedName>
</protein>
<keyword evidence="1" id="KW-1133">Transmembrane helix</keyword>
<reference evidence="2 3" key="1">
    <citation type="submission" date="2013-03" db="EMBL/GenBank/DDBJ databases">
        <title>Whole genome shotgun sequencing of Clostridium sartagoforme AAU1.</title>
        <authorList>
            <person name="Joshi C.G."/>
            <person name="Duggirala S.M."/>
            <person name="Nathani N.M."/>
            <person name="Bhatt V.D."/>
            <person name="Patel A.K."/>
            <person name="Pandya P.R."/>
            <person name="KaPatel J.A."/>
        </authorList>
    </citation>
    <scope>NUCLEOTIDE SEQUENCE [LARGE SCALE GENOMIC DNA]</scope>
    <source>
        <strain evidence="2 3">AAU1</strain>
    </source>
</reference>
<name>R9CIK7_9CLOT</name>
<dbReference type="PATRIC" id="fig|1202534.3.peg.1254"/>
<sequence length="123" mass="14494">MNKRIKFSIGIIFVLIGIIIMGYLFRLDRFGSSKISWVDCIKINNSIYYSSYVREIVEGTLIDEKIGEVRFNISEKVTNDRYRFRNGDATFLKEKTEIYSLKSEDKAIAVKIDDKYYIYNTYP</sequence>
<organism evidence="2 3">
    <name type="scientific">Clostridium sartagoforme AAU1</name>
    <dbReference type="NCBI Taxonomy" id="1202534"/>
    <lineage>
        <taxon>Bacteria</taxon>
        <taxon>Bacillati</taxon>
        <taxon>Bacillota</taxon>
        <taxon>Clostridia</taxon>
        <taxon>Eubacteriales</taxon>
        <taxon>Clostridiaceae</taxon>
        <taxon>Clostridium</taxon>
    </lineage>
</organism>
<dbReference type="AlphaFoldDB" id="R9CIK7"/>
<accession>R9CIK7</accession>
<keyword evidence="3" id="KW-1185">Reference proteome</keyword>
<comment type="caution">
    <text evidence="2">The sequence shown here is derived from an EMBL/GenBank/DDBJ whole genome shotgun (WGS) entry which is preliminary data.</text>
</comment>
<feature type="transmembrane region" description="Helical" evidence="1">
    <location>
        <begin position="7"/>
        <end position="25"/>
    </location>
</feature>
<dbReference type="Proteomes" id="UP000013988">
    <property type="component" value="Unassembled WGS sequence"/>
</dbReference>
<proteinExistence type="predicted"/>
<dbReference type="RefSeq" id="WP_016206675.1">
    <property type="nucleotide sequence ID" value="NZ_ASRV01000075.1"/>
</dbReference>
<keyword evidence="1" id="KW-0812">Transmembrane</keyword>